<feature type="region of interest" description="Disordered" evidence="1">
    <location>
        <begin position="100"/>
        <end position="128"/>
    </location>
</feature>
<dbReference type="Pfam" id="PF13503">
    <property type="entry name" value="DUF4123"/>
    <property type="match status" value="1"/>
</dbReference>
<dbReference type="SUPFAM" id="SSF49879">
    <property type="entry name" value="SMAD/FHA domain"/>
    <property type="match status" value="1"/>
</dbReference>
<dbReference type="EMBL" id="CP003969">
    <property type="protein sequence ID" value="AGP42300.1"/>
    <property type="molecule type" value="Genomic_DNA"/>
</dbReference>
<proteinExistence type="predicted"/>
<reference evidence="3 4" key="1">
    <citation type="journal article" date="2013" name="Sci. Rep.">
        <title>Extraordinary expansion of a Sorangium cellulosum genome from an alkaline milieu.</title>
        <authorList>
            <person name="Han K."/>
            <person name="Li Z.F."/>
            <person name="Peng R."/>
            <person name="Zhu L.P."/>
            <person name="Zhou T."/>
            <person name="Wang L.G."/>
            <person name="Li S.G."/>
            <person name="Zhang X.B."/>
            <person name="Hu W."/>
            <person name="Wu Z.H."/>
            <person name="Qin N."/>
            <person name="Li Y.Z."/>
        </authorList>
    </citation>
    <scope>NUCLEOTIDE SEQUENCE [LARGE SCALE GENOMIC DNA]</scope>
    <source>
        <strain evidence="3 4">So0157-2</strain>
    </source>
</reference>
<evidence type="ECO:0000256" key="1">
    <source>
        <dbReference type="SAM" id="MobiDB-lite"/>
    </source>
</evidence>
<feature type="compositionally biased region" description="Basic and acidic residues" evidence="1">
    <location>
        <begin position="118"/>
        <end position="128"/>
    </location>
</feature>
<dbReference type="PATRIC" id="fig|1254432.3.peg.11731"/>
<gene>
    <name evidence="3" type="ORF">SCE1572_52060</name>
</gene>
<dbReference type="SMART" id="SM00240">
    <property type="entry name" value="FHA"/>
    <property type="match status" value="1"/>
</dbReference>
<dbReference type="eggNOG" id="COG1716">
    <property type="taxonomic scope" value="Bacteria"/>
</dbReference>
<accession>S4YCZ9</accession>
<evidence type="ECO:0000313" key="3">
    <source>
        <dbReference type="EMBL" id="AGP42300.1"/>
    </source>
</evidence>
<sequence length="305" mass="34654">MIVEVRWGPMNGRKVLIDAGASLHVGRTELSDFVVPHDKRLSGRHFSLAWDGGRATLRDLGSREGTLLDGERITSGEVEHASWIRAGETDFSVYIEDKVRAPEDEDPEEDERLGDDEQALKAEGRAEEARRRDAARAALRRLRDEAEREPLFAILDAARSDRILELLRQSIEPYQSLYEGIQGEPLATVAPTMTGPFRSDSVLLERLLMEGWGRRWGIFMTSREPFREVRRHFRRFLMVETEETGEPLYFRFYDPWVLTTFWSVSTPRQASHILAPLGALLAEGEGGRPLRMHVGEDGGSVLSPW</sequence>
<dbReference type="Pfam" id="PF00498">
    <property type="entry name" value="FHA"/>
    <property type="match status" value="1"/>
</dbReference>
<dbReference type="AlphaFoldDB" id="S4YCZ9"/>
<feature type="domain" description="FHA" evidence="2">
    <location>
        <begin position="23"/>
        <end position="73"/>
    </location>
</feature>
<dbReference type="InterPro" id="IPR000253">
    <property type="entry name" value="FHA_dom"/>
</dbReference>
<protein>
    <recommendedName>
        <fullName evidence="2">FHA domain-containing protein</fullName>
    </recommendedName>
</protein>
<feature type="compositionally biased region" description="Acidic residues" evidence="1">
    <location>
        <begin position="103"/>
        <end position="117"/>
    </location>
</feature>
<name>S4YCZ9_SORCE</name>
<dbReference type="PROSITE" id="PS50006">
    <property type="entry name" value="FHA_DOMAIN"/>
    <property type="match status" value="1"/>
</dbReference>
<evidence type="ECO:0000259" key="2">
    <source>
        <dbReference type="PROSITE" id="PS50006"/>
    </source>
</evidence>
<dbReference type="STRING" id="1254432.SCE1572_52060"/>
<dbReference type="CDD" id="cd00060">
    <property type="entry name" value="FHA"/>
    <property type="match status" value="1"/>
</dbReference>
<organism evidence="3 4">
    <name type="scientific">Sorangium cellulosum So0157-2</name>
    <dbReference type="NCBI Taxonomy" id="1254432"/>
    <lineage>
        <taxon>Bacteria</taxon>
        <taxon>Pseudomonadati</taxon>
        <taxon>Myxococcota</taxon>
        <taxon>Polyangia</taxon>
        <taxon>Polyangiales</taxon>
        <taxon>Polyangiaceae</taxon>
        <taxon>Sorangium</taxon>
    </lineage>
</organism>
<evidence type="ECO:0000313" key="4">
    <source>
        <dbReference type="Proteomes" id="UP000014803"/>
    </source>
</evidence>
<dbReference type="HOGENOM" id="CLU_899875_0_0_7"/>
<dbReference type="KEGG" id="scu:SCE1572_52060"/>
<dbReference type="InterPro" id="IPR025391">
    <property type="entry name" value="DUF4123"/>
</dbReference>
<dbReference type="Gene3D" id="2.60.200.20">
    <property type="match status" value="1"/>
</dbReference>
<dbReference type="InterPro" id="IPR008984">
    <property type="entry name" value="SMAD_FHA_dom_sf"/>
</dbReference>
<dbReference type="Proteomes" id="UP000014803">
    <property type="component" value="Chromosome"/>
</dbReference>